<dbReference type="PANTHER" id="PTHR22538:SF1">
    <property type="entry name" value="VWFD DOMAIN-CONTAINING PROTEIN"/>
    <property type="match status" value="1"/>
</dbReference>
<gene>
    <name evidence="3" type="ORF">Plil01_001273900</name>
</gene>
<sequence length="318" mass="33468">MLSNHGKLRMGSASKCKQAAPSTSHGGHAAPALTLGLSLCVFLLLSTAPPSRGVRDAGMWLSASPPRLVVGLLVVLAVAVTTTSAAKHTSLRAQRDMHSERQLETTLADARSLRVHFKLKRSSMQIYGQSEFDVFANPVVSSANTAVRYDGYANFTESGTNHTFVLVDGIAYFVTSTADGTVTAECSSSSSLAPLNLIIPALNDATAISSAIVDDKKVNCPTGDLFKVVLGDATFVLCASGSAGFVVYGSDLDISVQYLDSPVSITAPTLSEDEARACGTIVTPSPVTATTLALLTAEPLGHARSLTRYLTRYFSYSR</sequence>
<evidence type="ECO:0000313" key="4">
    <source>
        <dbReference type="Proteomes" id="UP001165083"/>
    </source>
</evidence>
<comment type="caution">
    <text evidence="3">The sequence shown here is derived from an EMBL/GenBank/DDBJ whole genome shotgun (WGS) entry which is preliminary data.</text>
</comment>
<proteinExistence type="predicted"/>
<keyword evidence="2" id="KW-0472">Membrane</keyword>
<accession>A0A9W6X3N7</accession>
<keyword evidence="2" id="KW-0812">Transmembrane</keyword>
<evidence type="ECO:0000256" key="1">
    <source>
        <dbReference type="SAM" id="MobiDB-lite"/>
    </source>
</evidence>
<organism evidence="3 4">
    <name type="scientific">Phytophthora lilii</name>
    <dbReference type="NCBI Taxonomy" id="2077276"/>
    <lineage>
        <taxon>Eukaryota</taxon>
        <taxon>Sar</taxon>
        <taxon>Stramenopiles</taxon>
        <taxon>Oomycota</taxon>
        <taxon>Peronosporomycetes</taxon>
        <taxon>Peronosporales</taxon>
        <taxon>Peronosporaceae</taxon>
        <taxon>Phytophthora</taxon>
    </lineage>
</organism>
<keyword evidence="2" id="KW-1133">Transmembrane helix</keyword>
<protein>
    <submittedName>
        <fullName evidence="3">Unnamed protein product</fullName>
    </submittedName>
</protein>
<feature type="transmembrane region" description="Helical" evidence="2">
    <location>
        <begin position="29"/>
        <end position="48"/>
    </location>
</feature>
<dbReference type="OrthoDB" id="102594at2759"/>
<evidence type="ECO:0000256" key="2">
    <source>
        <dbReference type="SAM" id="Phobius"/>
    </source>
</evidence>
<feature type="region of interest" description="Disordered" evidence="1">
    <location>
        <begin position="1"/>
        <end position="27"/>
    </location>
</feature>
<keyword evidence="4" id="KW-1185">Reference proteome</keyword>
<reference evidence="3" key="1">
    <citation type="submission" date="2023-04" db="EMBL/GenBank/DDBJ databases">
        <title>Phytophthora lilii NBRC 32176.</title>
        <authorList>
            <person name="Ichikawa N."/>
            <person name="Sato H."/>
            <person name="Tonouchi N."/>
        </authorList>
    </citation>
    <scope>NUCLEOTIDE SEQUENCE</scope>
    <source>
        <strain evidence="3">NBRC 32176</strain>
    </source>
</reference>
<feature type="transmembrane region" description="Helical" evidence="2">
    <location>
        <begin position="68"/>
        <end position="86"/>
    </location>
</feature>
<dbReference type="AlphaFoldDB" id="A0A9W6X3N7"/>
<dbReference type="Proteomes" id="UP001165083">
    <property type="component" value="Unassembled WGS sequence"/>
</dbReference>
<name>A0A9W6X3N7_9STRA</name>
<dbReference type="PANTHER" id="PTHR22538">
    <property type="entry name" value="CILIA- AND FLAGELLA-ASSOCIATED PROTEIN 74"/>
    <property type="match status" value="1"/>
</dbReference>
<dbReference type="EMBL" id="BSXW01000805">
    <property type="protein sequence ID" value="GMF29923.1"/>
    <property type="molecule type" value="Genomic_DNA"/>
</dbReference>
<evidence type="ECO:0000313" key="3">
    <source>
        <dbReference type="EMBL" id="GMF29923.1"/>
    </source>
</evidence>